<accession>A0A7R8ZW76</accession>
<feature type="non-terminal residue" evidence="5">
    <location>
        <position position="223"/>
    </location>
</feature>
<dbReference type="PANTHER" id="PTHR43761:SF1">
    <property type="entry name" value="D-ISOMER SPECIFIC 2-HYDROXYACID DEHYDROGENASE CATALYTIC DOMAIN-CONTAINING PROTEIN-RELATED"/>
    <property type="match status" value="1"/>
</dbReference>
<dbReference type="PANTHER" id="PTHR43761">
    <property type="entry name" value="D-ISOMER SPECIFIC 2-HYDROXYACID DEHYDROGENASE FAMILY PROTEIN (AFU_ORTHOLOGUE AFUA_1G13630)"/>
    <property type="match status" value="1"/>
</dbReference>
<dbReference type="Gene3D" id="3.40.50.720">
    <property type="entry name" value="NAD(P)-binding Rossmann-like Domain"/>
    <property type="match status" value="2"/>
</dbReference>
<dbReference type="Pfam" id="PF02826">
    <property type="entry name" value="2-Hacid_dh_C"/>
    <property type="match status" value="1"/>
</dbReference>
<dbReference type="EMBL" id="OB718058">
    <property type="protein sequence ID" value="CAD7239191.1"/>
    <property type="molecule type" value="Genomic_DNA"/>
</dbReference>
<keyword evidence="2" id="KW-0560">Oxidoreductase</keyword>
<evidence type="ECO:0000313" key="5">
    <source>
        <dbReference type="EMBL" id="CAD7239191.1"/>
    </source>
</evidence>
<reference evidence="5" key="1">
    <citation type="submission" date="2020-11" db="EMBL/GenBank/DDBJ databases">
        <authorList>
            <person name="Tran Van P."/>
        </authorList>
    </citation>
    <scope>NUCLEOTIDE SEQUENCE</scope>
</reference>
<protein>
    <recommendedName>
        <fullName evidence="4">D-isomer specific 2-hydroxyacid dehydrogenase NAD-binding domain-containing protein</fullName>
    </recommendedName>
</protein>
<comment type="similarity">
    <text evidence="1">Belongs to the D-isomer specific 2-hydroxyacid dehydrogenase family.</text>
</comment>
<dbReference type="GO" id="GO:0051287">
    <property type="term" value="F:NAD binding"/>
    <property type="evidence" value="ECO:0007669"/>
    <property type="project" value="InterPro"/>
</dbReference>
<gene>
    <name evidence="5" type="ORF">CTOB1V02_LOCUS17006</name>
</gene>
<sequence length="223" mass="23043">MDAAAVETLSADFDVHYDPALADAQQTIPGLLDDVAALIVRNRTEVTAALLDAAPSLQCVGRLGVGLDNIDVAACRERGIAVYPATGANTRSVAEYVVGNAMLLLRGSGFANAAMLAGEWPRASLGQGEESAGKVLGLVGFGAIARETAALARAVGFSVIAFDPHVAADDPAWQTVRPVDWPGLLAESDVLSLHVPLLESTRHQINADALAAMRPGAILINAA</sequence>
<dbReference type="InterPro" id="IPR050418">
    <property type="entry name" value="D-iso_2-hydroxyacid_DH_PdxB"/>
</dbReference>
<dbReference type="InterPro" id="IPR006140">
    <property type="entry name" value="D-isomer_DH_NAD-bd"/>
</dbReference>
<organism evidence="5">
    <name type="scientific">Cyprideis torosa</name>
    <dbReference type="NCBI Taxonomy" id="163714"/>
    <lineage>
        <taxon>Eukaryota</taxon>
        <taxon>Metazoa</taxon>
        <taxon>Ecdysozoa</taxon>
        <taxon>Arthropoda</taxon>
        <taxon>Crustacea</taxon>
        <taxon>Oligostraca</taxon>
        <taxon>Ostracoda</taxon>
        <taxon>Podocopa</taxon>
        <taxon>Podocopida</taxon>
        <taxon>Cytherocopina</taxon>
        <taxon>Cytheroidea</taxon>
        <taxon>Cytherideidae</taxon>
        <taxon>Cyprideis</taxon>
    </lineage>
</organism>
<dbReference type="AlphaFoldDB" id="A0A7R8ZW76"/>
<keyword evidence="3" id="KW-0520">NAD</keyword>
<name>A0A7R8ZW76_9CRUS</name>
<feature type="domain" description="D-isomer specific 2-hydroxyacid dehydrogenase NAD-binding" evidence="4">
    <location>
        <begin position="101"/>
        <end position="223"/>
    </location>
</feature>
<evidence type="ECO:0000256" key="1">
    <source>
        <dbReference type="ARBA" id="ARBA00005854"/>
    </source>
</evidence>
<dbReference type="SUPFAM" id="SSF51735">
    <property type="entry name" value="NAD(P)-binding Rossmann-fold domains"/>
    <property type="match status" value="1"/>
</dbReference>
<dbReference type="InterPro" id="IPR036291">
    <property type="entry name" value="NAD(P)-bd_dom_sf"/>
</dbReference>
<evidence type="ECO:0000256" key="2">
    <source>
        <dbReference type="ARBA" id="ARBA00023002"/>
    </source>
</evidence>
<proteinExistence type="inferred from homology"/>
<dbReference type="OrthoDB" id="1621027at2759"/>
<evidence type="ECO:0000256" key="3">
    <source>
        <dbReference type="ARBA" id="ARBA00023027"/>
    </source>
</evidence>
<dbReference type="SUPFAM" id="SSF52283">
    <property type="entry name" value="Formate/glycerate dehydrogenase catalytic domain-like"/>
    <property type="match status" value="1"/>
</dbReference>
<dbReference type="GO" id="GO:0016616">
    <property type="term" value="F:oxidoreductase activity, acting on the CH-OH group of donors, NAD or NADP as acceptor"/>
    <property type="evidence" value="ECO:0007669"/>
    <property type="project" value="InterPro"/>
</dbReference>
<evidence type="ECO:0000259" key="4">
    <source>
        <dbReference type="Pfam" id="PF02826"/>
    </source>
</evidence>